<dbReference type="GO" id="GO:0030694">
    <property type="term" value="C:bacterial-type flagellum basal body, rod"/>
    <property type="evidence" value="ECO:0007669"/>
    <property type="project" value="UniProtKB-UniRule"/>
</dbReference>
<organism evidence="7 8">
    <name type="scientific">Aliigemmobacter aestuarii</name>
    <dbReference type="NCBI Taxonomy" id="1445661"/>
    <lineage>
        <taxon>Bacteria</taxon>
        <taxon>Pseudomonadati</taxon>
        <taxon>Pseudomonadota</taxon>
        <taxon>Alphaproteobacteria</taxon>
        <taxon>Rhodobacterales</taxon>
        <taxon>Paracoccaceae</taxon>
        <taxon>Aliigemmobacter</taxon>
    </lineage>
</organism>
<dbReference type="EMBL" id="SSND01000001">
    <property type="protein sequence ID" value="THD85540.1"/>
    <property type="molecule type" value="Genomic_DNA"/>
</dbReference>
<proteinExistence type="inferred from homology"/>
<sequence length="237" mass="25199">MDSGIYTTLTRQSGLNREMQSIANNIANAGTTGFRREGVVFSEYLVANPEGESHSMAHATARVIDLSQAGLVETGNDLDFAIEGGGFFLIETPAGNRLTRAGAFTLSPEGEVVTHDGYRLLDAGAAPIAIPPGSGRLALSGDGVLSAAGQPVAQIGLWQAADSNALRHEAGTRFDPGGGFEPAEDGRILQGRLEESNVDPVHEIARMITVQRAYEFGQSFLSREDERLRETIRTLGS</sequence>
<name>A0A4S3MSJ3_9RHOB</name>
<dbReference type="PANTHER" id="PTHR30435:SF19">
    <property type="entry name" value="FLAGELLAR BASAL-BODY ROD PROTEIN FLGG"/>
    <property type="match status" value="1"/>
</dbReference>
<dbReference type="InterPro" id="IPR010930">
    <property type="entry name" value="Flg_bb/hook_C_dom"/>
</dbReference>
<dbReference type="InterPro" id="IPR020013">
    <property type="entry name" value="Flagellar_FlgE/F/G"/>
</dbReference>
<dbReference type="PANTHER" id="PTHR30435">
    <property type="entry name" value="FLAGELLAR PROTEIN"/>
    <property type="match status" value="1"/>
</dbReference>
<dbReference type="NCBIfam" id="TIGR02490">
    <property type="entry name" value="flgF"/>
    <property type="match status" value="1"/>
</dbReference>
<comment type="caution">
    <text evidence="7">The sequence shown here is derived from an EMBL/GenBank/DDBJ whole genome shotgun (WGS) entry which is preliminary data.</text>
</comment>
<evidence type="ECO:0000313" key="7">
    <source>
        <dbReference type="EMBL" id="THD85540.1"/>
    </source>
</evidence>
<keyword evidence="7" id="KW-0282">Flagellum</keyword>
<dbReference type="AlphaFoldDB" id="A0A4S3MSJ3"/>
<keyword evidence="3 4" id="KW-0975">Bacterial flagellum</keyword>
<dbReference type="Proteomes" id="UP000309450">
    <property type="component" value="Unassembled WGS sequence"/>
</dbReference>
<reference evidence="7 8" key="1">
    <citation type="submission" date="2019-04" db="EMBL/GenBank/DDBJ databases">
        <title>Draft genome sequence of Gemmobacter aestuarii sp. nov.</title>
        <authorList>
            <person name="Hameed A."/>
            <person name="Lin S.-Y."/>
            <person name="Shahina M."/>
            <person name="Lai W.-A."/>
            <person name="Young C.-C."/>
        </authorList>
    </citation>
    <scope>NUCLEOTIDE SEQUENCE [LARGE SCALE GENOMIC DNA]</scope>
    <source>
        <strain evidence="7 8">CC-PW-75</strain>
    </source>
</reference>
<dbReference type="InterPro" id="IPR053967">
    <property type="entry name" value="LlgE_F_G-like_D1"/>
</dbReference>
<evidence type="ECO:0000259" key="6">
    <source>
        <dbReference type="Pfam" id="PF22692"/>
    </source>
</evidence>
<keyword evidence="7" id="KW-0969">Cilium</keyword>
<dbReference type="InterPro" id="IPR037925">
    <property type="entry name" value="FlgE/F/G-like"/>
</dbReference>
<comment type="subunit">
    <text evidence="4">The basal body constitutes a major portion of the flagellar organelle and consists of five rings (E,L,P,S, and M) mounted on a central rod. The rod consists of about 26 subunits of FlgG in the distal portion, and FlgB, FlgC and FlgF are thought to build up the proximal portion of the rod with about 6 subunits each.</text>
</comment>
<accession>A0A4S3MSJ3</accession>
<dbReference type="RefSeq" id="WP_136393912.1">
    <property type="nucleotide sequence ID" value="NZ_SSND01000001.1"/>
</dbReference>
<dbReference type="Pfam" id="PF06429">
    <property type="entry name" value="Flg_bbr_C"/>
    <property type="match status" value="1"/>
</dbReference>
<evidence type="ECO:0000256" key="2">
    <source>
        <dbReference type="ARBA" id="ARBA00009677"/>
    </source>
</evidence>
<gene>
    <name evidence="7" type="ORF">E7811_07555</name>
</gene>
<keyword evidence="8" id="KW-1185">Reference proteome</keyword>
<dbReference type="NCBIfam" id="TIGR03506">
    <property type="entry name" value="FlgEFG_subfam"/>
    <property type="match status" value="1"/>
</dbReference>
<evidence type="ECO:0000256" key="1">
    <source>
        <dbReference type="ARBA" id="ARBA00004117"/>
    </source>
</evidence>
<dbReference type="NCBIfam" id="NF009332">
    <property type="entry name" value="PRK12690.1"/>
    <property type="match status" value="1"/>
</dbReference>
<comment type="similarity">
    <text evidence="2 4">Belongs to the flagella basal body rod proteins family.</text>
</comment>
<comment type="subcellular location">
    <subcellularLocation>
        <location evidence="1 4">Bacterial flagellum basal body</location>
    </subcellularLocation>
</comment>
<evidence type="ECO:0000256" key="4">
    <source>
        <dbReference type="RuleBase" id="RU362116"/>
    </source>
</evidence>
<dbReference type="OrthoDB" id="9804559at2"/>
<dbReference type="SUPFAM" id="SSF117143">
    <property type="entry name" value="Flagellar hook protein flgE"/>
    <property type="match status" value="1"/>
</dbReference>
<dbReference type="Pfam" id="PF22692">
    <property type="entry name" value="LlgE_F_G_D1"/>
    <property type="match status" value="1"/>
</dbReference>
<feature type="domain" description="Flagellar basal-body/hook protein C-terminal" evidence="5">
    <location>
        <begin position="190"/>
        <end position="233"/>
    </location>
</feature>
<evidence type="ECO:0000259" key="5">
    <source>
        <dbReference type="Pfam" id="PF06429"/>
    </source>
</evidence>
<protein>
    <recommendedName>
        <fullName evidence="4">Flagellar basal-body rod protein FlgF</fullName>
    </recommendedName>
</protein>
<dbReference type="InterPro" id="IPR012836">
    <property type="entry name" value="FlgF"/>
</dbReference>
<keyword evidence="7" id="KW-0966">Cell projection</keyword>
<evidence type="ECO:0000256" key="3">
    <source>
        <dbReference type="ARBA" id="ARBA00023143"/>
    </source>
</evidence>
<evidence type="ECO:0000313" key="8">
    <source>
        <dbReference type="Proteomes" id="UP000309450"/>
    </source>
</evidence>
<feature type="domain" description="Flagellar hook protein FlgE/F/G-like D1" evidence="6">
    <location>
        <begin position="81"/>
        <end position="147"/>
    </location>
</feature>
<dbReference type="GO" id="GO:0071978">
    <property type="term" value="P:bacterial-type flagellum-dependent swarming motility"/>
    <property type="evidence" value="ECO:0007669"/>
    <property type="project" value="TreeGrafter"/>
</dbReference>